<dbReference type="STRING" id="626523.GCWU000342_01656"/>
<keyword evidence="2" id="KW-1185">Reference proteome</keyword>
<protein>
    <submittedName>
        <fullName evidence="1">Uncharacterized protein</fullName>
    </submittedName>
</protein>
<organism evidence="1 2">
    <name type="scientific">Shuttleworthella satelles DSM 14600</name>
    <dbReference type="NCBI Taxonomy" id="626523"/>
    <lineage>
        <taxon>Bacteria</taxon>
        <taxon>Bacillati</taxon>
        <taxon>Bacillota</taxon>
        <taxon>Clostridia</taxon>
        <taxon>Lachnospirales</taxon>
        <taxon>Lachnospiraceae</taxon>
        <taxon>Shuttleworthella</taxon>
    </lineage>
</organism>
<dbReference type="Proteomes" id="UP000003494">
    <property type="component" value="Unassembled WGS sequence"/>
</dbReference>
<evidence type="ECO:0000313" key="1">
    <source>
        <dbReference type="EMBL" id="EEP27662.1"/>
    </source>
</evidence>
<dbReference type="EMBL" id="ACIP02000004">
    <property type="protein sequence ID" value="EEP27662.1"/>
    <property type="molecule type" value="Genomic_DNA"/>
</dbReference>
<comment type="caution">
    <text evidence="1">The sequence shown here is derived from an EMBL/GenBank/DDBJ whole genome shotgun (WGS) entry which is preliminary data.</text>
</comment>
<proteinExistence type="predicted"/>
<gene>
    <name evidence="1" type="ORF">GCWU000342_01656</name>
</gene>
<name>C4GCG2_9FIRM</name>
<evidence type="ECO:0000313" key="2">
    <source>
        <dbReference type="Proteomes" id="UP000003494"/>
    </source>
</evidence>
<reference evidence="1" key="1">
    <citation type="submission" date="2009-04" db="EMBL/GenBank/DDBJ databases">
        <authorList>
            <person name="Weinstock G."/>
            <person name="Sodergren E."/>
            <person name="Clifton S."/>
            <person name="Fulton L."/>
            <person name="Fulton B."/>
            <person name="Courtney L."/>
            <person name="Fronick C."/>
            <person name="Harrison M."/>
            <person name="Strong C."/>
            <person name="Farmer C."/>
            <person name="Delahaunty K."/>
            <person name="Markovic C."/>
            <person name="Hall O."/>
            <person name="Minx P."/>
            <person name="Tomlinson C."/>
            <person name="Mitreva M."/>
            <person name="Nelson J."/>
            <person name="Hou S."/>
            <person name="Wollam A."/>
            <person name="Pepin K.H."/>
            <person name="Johnson M."/>
            <person name="Bhonagiri V."/>
            <person name="Nash W.E."/>
            <person name="Warren W."/>
            <person name="Chinwalla A."/>
            <person name="Mardis E.R."/>
            <person name="Wilson R.K."/>
        </authorList>
    </citation>
    <scope>NUCLEOTIDE SEQUENCE [LARGE SCALE GENOMIC DNA]</scope>
    <source>
        <strain evidence="1">DSM 14600</strain>
    </source>
</reference>
<accession>C4GCG2</accession>
<dbReference type="AlphaFoldDB" id="C4GCG2"/>
<sequence>MPELVACSIIRADTADAFFGGSKFVFKVIVTDKNGGIYDCIS</sequence>
<dbReference type="HOGENOM" id="CLU_3257828_0_0_9"/>